<comment type="caution">
    <text evidence="1">The sequence shown here is derived from an EMBL/GenBank/DDBJ whole genome shotgun (WGS) entry which is preliminary data.</text>
</comment>
<dbReference type="RefSeq" id="WP_345666237.1">
    <property type="nucleotide sequence ID" value="NZ_BAABET010000018.1"/>
</dbReference>
<name>A0ABP8HIQ4_9ACTN</name>
<keyword evidence="2" id="KW-1185">Reference proteome</keyword>
<proteinExistence type="predicted"/>
<organism evidence="1 2">
    <name type="scientific">Streptomyces venetus</name>
    <dbReference type="NCBI Taxonomy" id="1701086"/>
    <lineage>
        <taxon>Bacteria</taxon>
        <taxon>Bacillati</taxon>
        <taxon>Actinomycetota</taxon>
        <taxon>Actinomycetes</taxon>
        <taxon>Kitasatosporales</taxon>
        <taxon>Streptomycetaceae</taxon>
        <taxon>Streptomyces</taxon>
    </lineage>
</organism>
<protein>
    <submittedName>
        <fullName evidence="1">Uncharacterized protein</fullName>
    </submittedName>
</protein>
<dbReference type="Proteomes" id="UP001501115">
    <property type="component" value="Unassembled WGS sequence"/>
</dbReference>
<accession>A0ABP8HIQ4</accession>
<gene>
    <name evidence="1" type="ORF">GCM10023086_75200</name>
</gene>
<dbReference type="EMBL" id="BAABET010000018">
    <property type="protein sequence ID" value="GAA4339925.1"/>
    <property type="molecule type" value="Genomic_DNA"/>
</dbReference>
<reference evidence="2" key="1">
    <citation type="journal article" date="2019" name="Int. J. Syst. Evol. Microbiol.">
        <title>The Global Catalogue of Microorganisms (GCM) 10K type strain sequencing project: providing services to taxonomists for standard genome sequencing and annotation.</title>
        <authorList>
            <consortium name="The Broad Institute Genomics Platform"/>
            <consortium name="The Broad Institute Genome Sequencing Center for Infectious Disease"/>
            <person name="Wu L."/>
            <person name="Ma J."/>
        </authorList>
    </citation>
    <scope>NUCLEOTIDE SEQUENCE [LARGE SCALE GENOMIC DNA]</scope>
    <source>
        <strain evidence="2">JCM 31290</strain>
    </source>
</reference>
<evidence type="ECO:0000313" key="1">
    <source>
        <dbReference type="EMBL" id="GAA4339925.1"/>
    </source>
</evidence>
<evidence type="ECO:0000313" key="2">
    <source>
        <dbReference type="Proteomes" id="UP001501115"/>
    </source>
</evidence>
<sequence length="192" mass="22028">MNISNTIASDFISYVWLALDIHDHITFDGSPLQAVDRLLAMEQLSTEDKARWQRLAQRTQRRYDATPPGVCRRWTTTGTSLPSARALDELARRLAERVQRDANPDPFGMSSAQAPMSLSLESTFSVLDQEGAFQTLLTLPEREKPWGFYNQRRGRRQEIHVDLHAAMRDWIAGTPIPELARRWLPNVAVDWR</sequence>